<feature type="coiled-coil region" evidence="1">
    <location>
        <begin position="73"/>
        <end position="100"/>
    </location>
</feature>
<keyword evidence="1" id="KW-0175">Coiled coil</keyword>
<dbReference type="AlphaFoldDB" id="A0A4R7C7R0"/>
<name>A0A4R7C7R0_9HYPH</name>
<dbReference type="Proteomes" id="UP000295122">
    <property type="component" value="Unassembled WGS sequence"/>
</dbReference>
<sequence length="119" mass="12580">MAAYVYELFYRGSDPASGEPTGTHVILAEDLVDSFGNRTRSTNGPMTLERADTLGYPPSAIFEHINMTALAQIDTLSARASTLESENGDLRLEVEQLTAALAAATPAPTADPDPDPANA</sequence>
<reference evidence="2 3" key="1">
    <citation type="submission" date="2019-03" db="EMBL/GenBank/DDBJ databases">
        <title>Genomic Encyclopedia of Type Strains, Phase IV (KMG-IV): sequencing the most valuable type-strain genomes for metagenomic binning, comparative biology and taxonomic classification.</title>
        <authorList>
            <person name="Goeker M."/>
        </authorList>
    </citation>
    <scope>NUCLEOTIDE SEQUENCE [LARGE SCALE GENOMIC DNA]</scope>
    <source>
        <strain evidence="2 3">DSM 25903</strain>
    </source>
</reference>
<comment type="caution">
    <text evidence="2">The sequence shown here is derived from an EMBL/GenBank/DDBJ whole genome shotgun (WGS) entry which is preliminary data.</text>
</comment>
<gene>
    <name evidence="2" type="ORF">EV668_1493</name>
</gene>
<proteinExistence type="predicted"/>
<evidence type="ECO:0000313" key="2">
    <source>
        <dbReference type="EMBL" id="TDR94213.1"/>
    </source>
</evidence>
<protein>
    <submittedName>
        <fullName evidence="2">Uncharacterized protein</fullName>
    </submittedName>
</protein>
<keyword evidence="3" id="KW-1185">Reference proteome</keyword>
<organism evidence="2 3">
    <name type="scientific">Enterovirga rhinocerotis</name>
    <dbReference type="NCBI Taxonomy" id="1339210"/>
    <lineage>
        <taxon>Bacteria</taxon>
        <taxon>Pseudomonadati</taxon>
        <taxon>Pseudomonadota</taxon>
        <taxon>Alphaproteobacteria</taxon>
        <taxon>Hyphomicrobiales</taxon>
        <taxon>Methylobacteriaceae</taxon>
        <taxon>Enterovirga</taxon>
    </lineage>
</organism>
<dbReference type="OrthoDB" id="8410700at2"/>
<dbReference type="EMBL" id="SNZR01000011">
    <property type="protein sequence ID" value="TDR94213.1"/>
    <property type="molecule type" value="Genomic_DNA"/>
</dbReference>
<accession>A0A4R7C7R0</accession>
<evidence type="ECO:0000256" key="1">
    <source>
        <dbReference type="SAM" id="Coils"/>
    </source>
</evidence>
<dbReference type="RefSeq" id="WP_133769129.1">
    <property type="nucleotide sequence ID" value="NZ_SNZR01000011.1"/>
</dbReference>
<evidence type="ECO:0000313" key="3">
    <source>
        <dbReference type="Proteomes" id="UP000295122"/>
    </source>
</evidence>